<accession>A0A679J3R8</accession>
<name>A0A679J3R8_VARPD</name>
<dbReference type="EMBL" id="LR743507">
    <property type="protein sequence ID" value="CAA2108016.1"/>
    <property type="molecule type" value="Genomic_DNA"/>
</dbReference>
<keyword evidence="1" id="KW-1133">Transmembrane helix</keyword>
<gene>
    <name evidence="2" type="ORF">VVAX_04541</name>
</gene>
<feature type="transmembrane region" description="Helical" evidence="1">
    <location>
        <begin position="45"/>
        <end position="62"/>
    </location>
</feature>
<reference evidence="2" key="1">
    <citation type="submission" date="2019-12" db="EMBL/GenBank/DDBJ databases">
        <authorList>
            <person name="Cremers G."/>
        </authorList>
    </citation>
    <scope>NUCLEOTIDE SEQUENCE</scope>
    <source>
        <strain evidence="2">Vvax</strain>
    </source>
</reference>
<protein>
    <submittedName>
        <fullName evidence="2">Uncharacterized protein</fullName>
    </submittedName>
</protein>
<dbReference type="AlphaFoldDB" id="A0A679J3R8"/>
<dbReference type="RefSeq" id="WP_339092065.1">
    <property type="nucleotide sequence ID" value="NZ_LR743507.1"/>
</dbReference>
<sequence length="119" mass="12491">MTHTCPRCNRPGIGALAKRWSSRAAPAECTVCGGLSHVLASTDSGIWAAGVVILLVSLIGALGLHSALFFASGLVLAVALNIWAWRRAKMYPISAEAASLAGKVHWTLAGIYAFLALFQ</sequence>
<evidence type="ECO:0000313" key="2">
    <source>
        <dbReference type="EMBL" id="CAA2108016.1"/>
    </source>
</evidence>
<feature type="transmembrane region" description="Helical" evidence="1">
    <location>
        <begin position="68"/>
        <end position="85"/>
    </location>
</feature>
<proteinExistence type="predicted"/>
<evidence type="ECO:0000256" key="1">
    <source>
        <dbReference type="SAM" id="Phobius"/>
    </source>
</evidence>
<keyword evidence="1" id="KW-0812">Transmembrane</keyword>
<organism evidence="2">
    <name type="scientific">Variovorax paradoxus</name>
    <dbReference type="NCBI Taxonomy" id="34073"/>
    <lineage>
        <taxon>Bacteria</taxon>
        <taxon>Pseudomonadati</taxon>
        <taxon>Pseudomonadota</taxon>
        <taxon>Betaproteobacteria</taxon>
        <taxon>Burkholderiales</taxon>
        <taxon>Comamonadaceae</taxon>
        <taxon>Variovorax</taxon>
    </lineage>
</organism>
<keyword evidence="1" id="KW-0472">Membrane</keyword>